<protein>
    <submittedName>
        <fullName evidence="6">Allantoinase</fullName>
    </submittedName>
</protein>
<dbReference type="SUPFAM" id="SSF51338">
    <property type="entry name" value="Composite domain of metallo-dependent hydrolases"/>
    <property type="match status" value="1"/>
</dbReference>
<organism evidence="6 7">
    <name type="scientific">Natrarchaeobius halalkaliphilus</name>
    <dbReference type="NCBI Taxonomy" id="1679091"/>
    <lineage>
        <taxon>Archaea</taxon>
        <taxon>Methanobacteriati</taxon>
        <taxon>Methanobacteriota</taxon>
        <taxon>Stenosarchaea group</taxon>
        <taxon>Halobacteria</taxon>
        <taxon>Halobacteriales</taxon>
        <taxon>Natrialbaceae</taxon>
        <taxon>Natrarchaeobius</taxon>
    </lineage>
</organism>
<dbReference type="InterPro" id="IPR011059">
    <property type="entry name" value="Metal-dep_hydrolase_composite"/>
</dbReference>
<dbReference type="Pfam" id="PF01979">
    <property type="entry name" value="Amidohydro_1"/>
    <property type="match status" value="1"/>
</dbReference>
<evidence type="ECO:0000256" key="2">
    <source>
        <dbReference type="ARBA" id="ARBA00008829"/>
    </source>
</evidence>
<comment type="similarity">
    <text evidence="2">Belongs to the metallo-dependent hydrolases superfamily. Hydantoinase/dihydropyrimidinase family.</text>
</comment>
<dbReference type="Gene3D" id="3.20.20.140">
    <property type="entry name" value="Metal-dependent hydrolases"/>
    <property type="match status" value="1"/>
</dbReference>
<evidence type="ECO:0000313" key="6">
    <source>
        <dbReference type="EMBL" id="RQG86649.1"/>
    </source>
</evidence>
<dbReference type="Gene3D" id="2.30.40.10">
    <property type="entry name" value="Urease, subunit C, domain 1"/>
    <property type="match status" value="1"/>
</dbReference>
<dbReference type="GO" id="GO:0006221">
    <property type="term" value="P:pyrimidine nucleotide biosynthetic process"/>
    <property type="evidence" value="ECO:0007669"/>
    <property type="project" value="UniProtKB-KW"/>
</dbReference>
<dbReference type="RefSeq" id="WP_124179546.1">
    <property type="nucleotide sequence ID" value="NZ_REFY01000007.1"/>
</dbReference>
<dbReference type="InterPro" id="IPR050378">
    <property type="entry name" value="Metallo-dep_Hydrolases_sf"/>
</dbReference>
<dbReference type="InterPro" id="IPR032466">
    <property type="entry name" value="Metal_Hydrolase"/>
</dbReference>
<dbReference type="InterPro" id="IPR006680">
    <property type="entry name" value="Amidohydro-rel"/>
</dbReference>
<dbReference type="Proteomes" id="UP000273828">
    <property type="component" value="Unassembled WGS sequence"/>
</dbReference>
<dbReference type="PANTHER" id="PTHR11647:SF1">
    <property type="entry name" value="COLLAPSIN RESPONSE MEDIATOR PROTEIN"/>
    <property type="match status" value="1"/>
</dbReference>
<dbReference type="FunFam" id="3.20.20.140:FF:000174">
    <property type="entry name" value="Dihydropyrimidinase-related protein 2"/>
    <property type="match status" value="1"/>
</dbReference>
<dbReference type="SUPFAM" id="SSF51556">
    <property type="entry name" value="Metallo-dependent hydrolases"/>
    <property type="match status" value="1"/>
</dbReference>
<dbReference type="EMBL" id="REFY01000007">
    <property type="protein sequence ID" value="RQG86649.1"/>
    <property type="molecule type" value="Genomic_DNA"/>
</dbReference>
<keyword evidence="3" id="KW-0378">Hydrolase</keyword>
<dbReference type="AlphaFoldDB" id="A0A3N6LHX1"/>
<dbReference type="GO" id="GO:0005829">
    <property type="term" value="C:cytosol"/>
    <property type="evidence" value="ECO:0007669"/>
    <property type="project" value="TreeGrafter"/>
</dbReference>
<keyword evidence="7" id="KW-1185">Reference proteome</keyword>
<accession>A0A3N6LHX1</accession>
<comment type="cofactor">
    <cofactor evidence="1">
        <name>Zn(2+)</name>
        <dbReference type="ChEBI" id="CHEBI:29105"/>
    </cofactor>
</comment>
<dbReference type="GO" id="GO:0016812">
    <property type="term" value="F:hydrolase activity, acting on carbon-nitrogen (but not peptide) bonds, in cyclic amides"/>
    <property type="evidence" value="ECO:0007669"/>
    <property type="project" value="TreeGrafter"/>
</dbReference>
<evidence type="ECO:0000259" key="5">
    <source>
        <dbReference type="Pfam" id="PF01979"/>
    </source>
</evidence>
<comment type="caution">
    <text evidence="6">The sequence shown here is derived from an EMBL/GenBank/DDBJ whole genome shotgun (WGS) entry which is preliminary data.</text>
</comment>
<evidence type="ECO:0000313" key="7">
    <source>
        <dbReference type="Proteomes" id="UP000273828"/>
    </source>
</evidence>
<proteinExistence type="inferred from homology"/>
<name>A0A3N6LHX1_9EURY</name>
<gene>
    <name evidence="6" type="ORF">EA462_16000</name>
</gene>
<keyword evidence="4" id="KW-0665">Pyrimidine biosynthesis</keyword>
<reference evidence="6 7" key="1">
    <citation type="submission" date="2018-10" db="EMBL/GenBank/DDBJ databases">
        <title>Natrarchaeobius chitinivorans gen. nov., sp. nov., and Natrarchaeobius haloalkaliphilus sp. nov., alkaliphilic, chitin-utilizing haloarchaea from hypersaline alkaline lakes.</title>
        <authorList>
            <person name="Sorokin D.Y."/>
            <person name="Elcheninov A.G."/>
            <person name="Kostrikina N.A."/>
            <person name="Bale N.J."/>
            <person name="Sinninghe Damste J.S."/>
            <person name="Khijniak T.V."/>
            <person name="Kublanov I.V."/>
            <person name="Toshchakov S.V."/>
        </authorList>
    </citation>
    <scope>NUCLEOTIDE SEQUENCE [LARGE SCALE GENOMIC DNA]</scope>
    <source>
        <strain evidence="6 7">AArcht-Sl</strain>
    </source>
</reference>
<dbReference type="PANTHER" id="PTHR11647">
    <property type="entry name" value="HYDRANTOINASE/DIHYDROPYRIMIDINASE FAMILY MEMBER"/>
    <property type="match status" value="1"/>
</dbReference>
<evidence type="ECO:0000256" key="3">
    <source>
        <dbReference type="ARBA" id="ARBA00022801"/>
    </source>
</evidence>
<dbReference type="OrthoDB" id="8791at2157"/>
<evidence type="ECO:0000256" key="4">
    <source>
        <dbReference type="ARBA" id="ARBA00022975"/>
    </source>
</evidence>
<feature type="domain" description="Amidohydrolase-related" evidence="5">
    <location>
        <begin position="52"/>
        <end position="439"/>
    </location>
</feature>
<evidence type="ECO:0000256" key="1">
    <source>
        <dbReference type="ARBA" id="ARBA00001947"/>
    </source>
</evidence>
<sequence>MAVETVVTNGTLVSSTGTTDADVAISDGKIVAVGDESNLPRAAETIDADGCLVMPGIVDPHVHFDGPNPRFDGPAETYETGSKAAALGGVTTVIDFAWQGTHRGDDEQPGTLRDGITFQKNTADESLIDYGLHATITREDPALFEELPTVVDGGVTSFKMFTAYDWGVSNGFMGRVFERLSDLGAVAILHTEDDSVCTEQATVLEQEQRGDPTDYPSSRPAYAEAMAADNALRMAVESDCKYYGLHTSCEKAAAVIERYRRKFGDGLVRGETCTHYTTLDRSLYSEIGTLAQLAPPLRSADDVESVFDHLVRGTLDVVSTDHVAYHRSAKRADDWWDSSYGVNSLQHSLPVFYDEAVKRRTCSPSFVVRTMSTQPARLFGLEGKGTLEPRTDADLVVFDPDSRDTISATDNASEADYSIYEGRTVGGEVIHTMVRGELVVRDGQLVGEPGHGEFVARTTPDWRR</sequence>